<dbReference type="Proteomes" id="UP000837857">
    <property type="component" value="Chromosome 9"/>
</dbReference>
<dbReference type="InterPro" id="IPR041466">
    <property type="entry name" value="Dynein_AAA5_ext"/>
</dbReference>
<dbReference type="PANTHER" id="PTHR46961:SF8">
    <property type="entry name" value="DYNEIN AXONEMAL HEAVY CHAIN 7"/>
    <property type="match status" value="1"/>
</dbReference>
<dbReference type="Pfam" id="PF12774">
    <property type="entry name" value="AAA_6"/>
    <property type="match status" value="1"/>
</dbReference>
<reference evidence="2" key="1">
    <citation type="submission" date="2022-03" db="EMBL/GenBank/DDBJ databases">
        <authorList>
            <person name="Martin H S."/>
        </authorList>
    </citation>
    <scope>NUCLEOTIDE SEQUENCE</scope>
</reference>
<dbReference type="SMART" id="SM00382">
    <property type="entry name" value="AAA"/>
    <property type="match status" value="2"/>
</dbReference>
<dbReference type="InterPro" id="IPR027417">
    <property type="entry name" value="P-loop_NTPase"/>
</dbReference>
<gene>
    <name evidence="2" type="ORF">IPOD504_LOCUS17560</name>
</gene>
<dbReference type="InterPro" id="IPR043157">
    <property type="entry name" value="Dynein_AAA1S"/>
</dbReference>
<feature type="domain" description="AAA+ ATPase" evidence="1">
    <location>
        <begin position="317"/>
        <end position="418"/>
    </location>
</feature>
<organism evidence="2 3">
    <name type="scientific">Iphiclides podalirius</name>
    <name type="common">scarce swallowtail</name>
    <dbReference type="NCBI Taxonomy" id="110791"/>
    <lineage>
        <taxon>Eukaryota</taxon>
        <taxon>Metazoa</taxon>
        <taxon>Ecdysozoa</taxon>
        <taxon>Arthropoda</taxon>
        <taxon>Hexapoda</taxon>
        <taxon>Insecta</taxon>
        <taxon>Pterygota</taxon>
        <taxon>Neoptera</taxon>
        <taxon>Endopterygota</taxon>
        <taxon>Lepidoptera</taxon>
        <taxon>Glossata</taxon>
        <taxon>Ditrysia</taxon>
        <taxon>Papilionoidea</taxon>
        <taxon>Papilionidae</taxon>
        <taxon>Papilioninae</taxon>
        <taxon>Iphiclides</taxon>
    </lineage>
</organism>
<accession>A0ABN8J6G3</accession>
<dbReference type="InterPro" id="IPR035699">
    <property type="entry name" value="AAA_6"/>
</dbReference>
<dbReference type="Pfam" id="PF12775">
    <property type="entry name" value="AAA_7"/>
    <property type="match status" value="1"/>
</dbReference>
<proteinExistence type="predicted"/>
<evidence type="ECO:0000313" key="3">
    <source>
        <dbReference type="Proteomes" id="UP000837857"/>
    </source>
</evidence>
<dbReference type="PANTHER" id="PTHR46961">
    <property type="entry name" value="DYNEIN HEAVY CHAIN 1, AXONEMAL-LIKE PROTEIN"/>
    <property type="match status" value="1"/>
</dbReference>
<feature type="domain" description="AAA+ ATPase" evidence="1">
    <location>
        <begin position="957"/>
        <end position="1106"/>
    </location>
</feature>
<dbReference type="Gene3D" id="1.20.58.1120">
    <property type="match status" value="1"/>
</dbReference>
<dbReference type="Gene3D" id="3.40.50.300">
    <property type="entry name" value="P-loop containing nucleotide triphosphate hydrolases"/>
    <property type="match status" value="3"/>
</dbReference>
<dbReference type="Gene3D" id="1.10.472.130">
    <property type="match status" value="1"/>
</dbReference>
<sequence length="1158" mass="131945">MLSEQDIEKCRFVPMSTLQRVIESLDSPNPEPDRKCKRNLLQLQLNGSSCESDLRQKKWRHKFQLAISRSIYSHNWDKLLYLLKKSPIWEHKTDRLDELSLYLRALTILLMNHPYAKAHSLLSDYFHMNALGLPVAKAMISEDGEVIEWKHNLVLDGPAESWLLALEHTMRVVLREIQWTSDCTRTLCRCEIMKEKKPMKRLRKKQNQILATLQAMSRKEITRILRCKVNALCVIEIHSRDSVDRMYKMGCMSVTAFEWFSQLKFNWDREREDCYIRQTNTSFIYTYEYIGNSGRLVITPLTDRCYITLTTALHLYRGGSPQGPAGTGKTETVKDLGRALARWVVVTNCSDGLDYKSMAKCFAGIAQSGCWGCFDEFNRINIEVLSVVAQQILAVLQALSLQLKRFIFEGCCEITKPLDVSTTQADVNLSYAGRTELPDNLKSMFRPIAMCVPDSLIIAENTLFSDGFTTYKISAKKVFTLYQLAMQQLSKQDHYDFGLRSMVALLRYAGVKRRAYSNLPEQQIVILAMRDMNVARLTAKDVPLFAGIMQDIFPDVEVPTLDYEMLETAISAEMKSVGLQPVKAALLKVIQTYETKNSRHSSILLGDTNTAKSVSWRMLAATISRLHGQGVPGFQHVQLHPMNPKALTLGELYGEYNLATGEWKDGVLSAIMRTVCQDESPDQKWIIFDGPVDAIWIENLNSVMDDNKLLTLVNSERISMPSQVSLLIETLDLSVASPATVSRNGMVYNDYRDWGWWPYVNSWLDTVDDLEYHDMFGQHSCGSRSALVRECRSGGGWVLRVGARQLRRHFQAILGPVLALKRQLAEGLRGHELSGVRALCRLLPRAAPPPSPSPDDDLEVFTKMRFLFALIWSVCATLEEEARRRLDNWVREHEGVFPLKDTVYDYYLDERLRQFRPWEDRLPDNWRYNPSLGFHTILVPTVEFIRVQVITLELLKQGHGVLIAGSTGTGKTFLIQGTLSQLDPERYSNQVINMSAQTTAANVQDMIEARLEKRTKGNYVPAGGKKMIAFMDDINMPVKDEYGSQPPLELVRLWLDYGYWFDRQKQWRKNVKGMVLCGAAGPPGGARSELPPRLLSCFHAFFLPPPTHQQLVNIFGTMLAQHLVDFDEETKTVGGYSIGLGEREGEENERRGEEAWTI</sequence>
<dbReference type="Pfam" id="PF17852">
    <property type="entry name" value="Dynein_AAA_lid"/>
    <property type="match status" value="1"/>
</dbReference>
<dbReference type="EMBL" id="OW152821">
    <property type="protein sequence ID" value="CAH2077130.1"/>
    <property type="molecule type" value="Genomic_DNA"/>
</dbReference>
<dbReference type="InterPro" id="IPR003593">
    <property type="entry name" value="AAA+_ATPase"/>
</dbReference>
<keyword evidence="3" id="KW-1185">Reference proteome</keyword>
<dbReference type="Gene3D" id="1.20.920.30">
    <property type="match status" value="1"/>
</dbReference>
<name>A0ABN8J6G3_9NEOP</name>
<evidence type="ECO:0000259" key="1">
    <source>
        <dbReference type="SMART" id="SM00382"/>
    </source>
</evidence>
<dbReference type="InterPro" id="IPR026983">
    <property type="entry name" value="DHC"/>
</dbReference>
<dbReference type="Gene3D" id="1.10.8.710">
    <property type="match status" value="1"/>
</dbReference>
<dbReference type="SUPFAM" id="SSF52540">
    <property type="entry name" value="P-loop containing nucleoside triphosphate hydrolases"/>
    <property type="match status" value="3"/>
</dbReference>
<protein>
    <recommendedName>
        <fullName evidence="1">AAA+ ATPase domain-containing protein</fullName>
    </recommendedName>
</protein>
<feature type="non-terminal residue" evidence="2">
    <location>
        <position position="1158"/>
    </location>
</feature>
<evidence type="ECO:0000313" key="2">
    <source>
        <dbReference type="EMBL" id="CAH2077130.1"/>
    </source>
</evidence>